<sequence>MIYKRDCMIRFYPIVHDIYLRLRDSSRDVVDTLNNIIMAAAKYIITGYRSMSTLIKQTGSQASHLRDQRLAYWRNHNAIVKHVNRGLGISMDLMNKVLFTYPAITEQHMQMCWDITQNGVTTSLPYPHTDQSRFTAVGGKSNPYEQRSDSTKIPGCYLITDGTDSYIGQAVHLGKRVREHAAQYSNNTSTMVGSTPNDSVKVTLFVVPRQDSYYGLTLSEFLCVLELYLFLHFGLPTLNKSYVPTPGVMNTPEGITKHLEKTARALFIYRKLTNGSLQYLYYSQSQRGFMRDFGVGKSWVNNIYTRSDGWIRGTMLLSPIDLLPGDKPAMTLQELIEFRKELEAVVPKGRDHAISATHKETGKMLFFKTNRARTKALKGVLDQYDI</sequence>
<dbReference type="EMBL" id="MF422652">
    <property type="protein sequence ID" value="ATX62008.1"/>
    <property type="molecule type" value="Genomic_DNA"/>
</dbReference>
<name>A0A2H4QBR1_9TREE</name>
<proteinExistence type="predicted"/>
<evidence type="ECO:0000313" key="1">
    <source>
        <dbReference type="EMBL" id="ATX62008.1"/>
    </source>
</evidence>
<dbReference type="AlphaFoldDB" id="A0A2H4QBR1"/>
<evidence type="ECO:0008006" key="2">
    <source>
        <dbReference type="Google" id="ProtNLM"/>
    </source>
</evidence>
<keyword evidence="1" id="KW-0496">Mitochondrion</keyword>
<accession>A0A2H4QBR1</accession>
<gene>
    <name evidence="1" type="primary">orf386</name>
</gene>
<protein>
    <recommendedName>
        <fullName evidence="2">GIY-YIG domain-containing protein</fullName>
    </recommendedName>
</protein>
<geneLocation type="mitochondrion" evidence="1"/>
<reference evidence="1" key="1">
    <citation type="submission" date="2017-06" db="EMBL/GenBank/DDBJ databases">
        <title>Intra-specific comparison of mitochondrial genome in Tremella fuciformis suggests a gene evolution hypothesis that the N-terminal was replaced by exogenetic one.</title>
        <authorList>
            <person name="Deng Y."/>
            <person name="Ming R."/>
            <person name="Xie B."/>
        </authorList>
    </citation>
    <scope>NUCLEOTIDE SEQUENCE</scope>
    <source>
        <strain evidence="1">TF08</strain>
    </source>
</reference>
<organism evidence="1">
    <name type="scientific">Tremella fuciformis</name>
    <dbReference type="NCBI Taxonomy" id="64657"/>
    <lineage>
        <taxon>Eukaryota</taxon>
        <taxon>Fungi</taxon>
        <taxon>Dikarya</taxon>
        <taxon>Basidiomycota</taxon>
        <taxon>Agaricomycotina</taxon>
        <taxon>Tremellomycetes</taxon>
        <taxon>Tremellales</taxon>
        <taxon>Tremellaceae</taxon>
        <taxon>Tremella</taxon>
    </lineage>
</organism>